<keyword evidence="10 14" id="KW-0479">Metal-binding</keyword>
<dbReference type="GO" id="GO:0003723">
    <property type="term" value="F:RNA binding"/>
    <property type="evidence" value="ECO:0007669"/>
    <property type="project" value="UniProtKB-UniRule"/>
</dbReference>
<dbReference type="GO" id="GO:0005737">
    <property type="term" value="C:cytoplasm"/>
    <property type="evidence" value="ECO:0007669"/>
    <property type="project" value="UniProtKB-SubCell"/>
</dbReference>
<evidence type="ECO:0000256" key="16">
    <source>
        <dbReference type="RuleBase" id="RU003515"/>
    </source>
</evidence>
<dbReference type="InterPro" id="IPR024567">
    <property type="entry name" value="RNase_HII/HIII_dom"/>
</dbReference>
<dbReference type="EMBL" id="JAEKJA010000010">
    <property type="protein sequence ID" value="MBJ3776678.1"/>
    <property type="molecule type" value="Genomic_DNA"/>
</dbReference>
<evidence type="ECO:0000256" key="2">
    <source>
        <dbReference type="ARBA" id="ARBA00001946"/>
    </source>
</evidence>
<evidence type="ECO:0000256" key="3">
    <source>
        <dbReference type="ARBA" id="ARBA00004065"/>
    </source>
</evidence>
<keyword evidence="13 14" id="KW-0464">Manganese</keyword>
<comment type="cofactor">
    <cofactor evidence="14 15">
        <name>Mn(2+)</name>
        <dbReference type="ChEBI" id="CHEBI:29035"/>
    </cofactor>
    <cofactor evidence="14 15">
        <name>Mg(2+)</name>
        <dbReference type="ChEBI" id="CHEBI:18420"/>
    </cofactor>
    <text evidence="14 15">Manganese or magnesium. Binds 1 divalent metal ion per monomer in the absence of substrate. May bind a second metal ion after substrate binding.</text>
</comment>
<dbReference type="AlphaFoldDB" id="A0A934IQC1"/>
<reference evidence="18" key="1">
    <citation type="submission" date="2020-12" db="EMBL/GenBank/DDBJ databases">
        <title>Bacterial taxonomy.</title>
        <authorList>
            <person name="Pan X."/>
        </authorList>
    </citation>
    <scope>NUCLEOTIDE SEQUENCE</scope>
    <source>
        <strain evidence="18">B2012</strain>
    </source>
</reference>
<dbReference type="CDD" id="cd07182">
    <property type="entry name" value="RNase_HII_bacteria_HII_like"/>
    <property type="match status" value="1"/>
</dbReference>
<evidence type="ECO:0000256" key="12">
    <source>
        <dbReference type="ARBA" id="ARBA00022801"/>
    </source>
</evidence>
<keyword evidence="19" id="KW-1185">Reference proteome</keyword>
<feature type="binding site" evidence="14 15">
    <location>
        <position position="16"/>
    </location>
    <ligand>
        <name>a divalent metal cation</name>
        <dbReference type="ChEBI" id="CHEBI:60240"/>
    </ligand>
</feature>
<proteinExistence type="inferred from homology"/>
<evidence type="ECO:0000259" key="17">
    <source>
        <dbReference type="PROSITE" id="PS51975"/>
    </source>
</evidence>
<dbReference type="Proteomes" id="UP000609531">
    <property type="component" value="Unassembled WGS sequence"/>
</dbReference>
<evidence type="ECO:0000256" key="5">
    <source>
        <dbReference type="ARBA" id="ARBA00007383"/>
    </source>
</evidence>
<dbReference type="PROSITE" id="PS51975">
    <property type="entry name" value="RNASE_H_2"/>
    <property type="match status" value="1"/>
</dbReference>
<dbReference type="InterPro" id="IPR012337">
    <property type="entry name" value="RNaseH-like_sf"/>
</dbReference>
<dbReference type="InterPro" id="IPR001352">
    <property type="entry name" value="RNase_HII/HIII"/>
</dbReference>
<dbReference type="Gene3D" id="3.30.420.10">
    <property type="entry name" value="Ribonuclease H-like superfamily/Ribonuclease H"/>
    <property type="match status" value="1"/>
</dbReference>
<dbReference type="HAMAP" id="MF_00052_B">
    <property type="entry name" value="RNase_HII_B"/>
    <property type="match status" value="1"/>
</dbReference>
<keyword evidence="9 14" id="KW-0540">Nuclease</keyword>
<evidence type="ECO:0000256" key="14">
    <source>
        <dbReference type="HAMAP-Rule" id="MF_00052"/>
    </source>
</evidence>
<evidence type="ECO:0000256" key="8">
    <source>
        <dbReference type="ARBA" id="ARBA00022490"/>
    </source>
</evidence>
<evidence type="ECO:0000256" key="4">
    <source>
        <dbReference type="ARBA" id="ARBA00004496"/>
    </source>
</evidence>
<accession>A0A934IQC1</accession>
<keyword evidence="12 14" id="KW-0378">Hydrolase</keyword>
<comment type="similarity">
    <text evidence="5 14 16">Belongs to the RNase HII family.</text>
</comment>
<dbReference type="Pfam" id="PF01351">
    <property type="entry name" value="RNase_HII"/>
    <property type="match status" value="1"/>
</dbReference>
<dbReference type="InterPro" id="IPR022898">
    <property type="entry name" value="RNase_HII"/>
</dbReference>
<feature type="binding site" evidence="14 15">
    <location>
        <position position="107"/>
    </location>
    <ligand>
        <name>a divalent metal cation</name>
        <dbReference type="ChEBI" id="CHEBI:60240"/>
    </ligand>
</feature>
<comment type="cofactor">
    <cofactor evidence="2">
        <name>Mg(2+)</name>
        <dbReference type="ChEBI" id="CHEBI:18420"/>
    </cofactor>
</comment>
<organism evidence="18 19">
    <name type="scientific">Acuticoccus mangrovi</name>
    <dbReference type="NCBI Taxonomy" id="2796142"/>
    <lineage>
        <taxon>Bacteria</taxon>
        <taxon>Pseudomonadati</taxon>
        <taxon>Pseudomonadota</taxon>
        <taxon>Alphaproteobacteria</taxon>
        <taxon>Hyphomicrobiales</taxon>
        <taxon>Amorphaceae</taxon>
        <taxon>Acuticoccus</taxon>
    </lineage>
</organism>
<comment type="subcellular location">
    <subcellularLocation>
        <location evidence="4 14">Cytoplasm</location>
    </subcellularLocation>
</comment>
<dbReference type="GO" id="GO:0043137">
    <property type="term" value="P:DNA replication, removal of RNA primer"/>
    <property type="evidence" value="ECO:0007669"/>
    <property type="project" value="TreeGrafter"/>
</dbReference>
<dbReference type="PANTHER" id="PTHR10954:SF18">
    <property type="entry name" value="RIBONUCLEASE HII"/>
    <property type="match status" value="1"/>
</dbReference>
<evidence type="ECO:0000256" key="10">
    <source>
        <dbReference type="ARBA" id="ARBA00022723"/>
    </source>
</evidence>
<evidence type="ECO:0000256" key="9">
    <source>
        <dbReference type="ARBA" id="ARBA00022722"/>
    </source>
</evidence>
<gene>
    <name evidence="14" type="primary">rnhB</name>
    <name evidence="18" type="ORF">JCR33_13310</name>
</gene>
<evidence type="ECO:0000256" key="15">
    <source>
        <dbReference type="PROSITE-ProRule" id="PRU01319"/>
    </source>
</evidence>
<feature type="binding site" evidence="14 15">
    <location>
        <position position="17"/>
    </location>
    <ligand>
        <name>a divalent metal cation</name>
        <dbReference type="ChEBI" id="CHEBI:60240"/>
    </ligand>
</feature>
<evidence type="ECO:0000313" key="18">
    <source>
        <dbReference type="EMBL" id="MBJ3776678.1"/>
    </source>
</evidence>
<dbReference type="InterPro" id="IPR036397">
    <property type="entry name" value="RNaseH_sf"/>
</dbReference>
<dbReference type="GO" id="GO:0030145">
    <property type="term" value="F:manganese ion binding"/>
    <property type="evidence" value="ECO:0007669"/>
    <property type="project" value="UniProtKB-UniRule"/>
</dbReference>
<keyword evidence="8 14" id="KW-0963">Cytoplasm</keyword>
<dbReference type="EC" id="3.1.26.4" evidence="6 14"/>
<evidence type="ECO:0000256" key="11">
    <source>
        <dbReference type="ARBA" id="ARBA00022759"/>
    </source>
</evidence>
<protein>
    <recommendedName>
        <fullName evidence="7 14">Ribonuclease HII</fullName>
        <shortName evidence="14">RNase HII</shortName>
        <ecNumber evidence="6 14">3.1.26.4</ecNumber>
    </recommendedName>
</protein>
<dbReference type="GO" id="GO:0032299">
    <property type="term" value="C:ribonuclease H2 complex"/>
    <property type="evidence" value="ECO:0007669"/>
    <property type="project" value="TreeGrafter"/>
</dbReference>
<comment type="function">
    <text evidence="3 14 16">Endonuclease that specifically degrades the RNA of RNA-DNA hybrids.</text>
</comment>
<sequence length="206" mass="21799">MPRHPSPFRQAVCGVDEAGRGPLAGPVVVAAVILPRDHRIDGIADSKVLSPAVRERLFEIIVREAMVSTVVVGAARIDAMNIRMATLWGMRRAIAALPQAPTVALIDGRDLPPGVVTKCRALVDGDARSTAIGAASIVAKVTRDRLMTRLALSCPGYGFERHKGYATAEHRAALAALGASIHHRRSFAPVRAALEAHASAEREAAA</sequence>
<feature type="domain" description="RNase H type-2" evidence="17">
    <location>
        <begin position="10"/>
        <end position="199"/>
    </location>
</feature>
<comment type="caution">
    <text evidence="18">The sequence shown here is derived from an EMBL/GenBank/DDBJ whole genome shotgun (WGS) entry which is preliminary data.</text>
</comment>
<dbReference type="GO" id="GO:0006298">
    <property type="term" value="P:mismatch repair"/>
    <property type="evidence" value="ECO:0007669"/>
    <property type="project" value="TreeGrafter"/>
</dbReference>
<keyword evidence="11 14" id="KW-0255">Endonuclease</keyword>
<dbReference type="SUPFAM" id="SSF53098">
    <property type="entry name" value="Ribonuclease H-like"/>
    <property type="match status" value="1"/>
</dbReference>
<comment type="catalytic activity">
    <reaction evidence="1 14 15 16">
        <text>Endonucleolytic cleavage to 5'-phosphomonoester.</text>
        <dbReference type="EC" id="3.1.26.4"/>
    </reaction>
</comment>
<name>A0A934IQC1_9HYPH</name>
<evidence type="ECO:0000256" key="7">
    <source>
        <dbReference type="ARBA" id="ARBA00019179"/>
    </source>
</evidence>
<dbReference type="NCBIfam" id="NF000595">
    <property type="entry name" value="PRK00015.1-3"/>
    <property type="match status" value="1"/>
</dbReference>
<evidence type="ECO:0000313" key="19">
    <source>
        <dbReference type="Proteomes" id="UP000609531"/>
    </source>
</evidence>
<dbReference type="GO" id="GO:0004523">
    <property type="term" value="F:RNA-DNA hybrid ribonuclease activity"/>
    <property type="evidence" value="ECO:0007669"/>
    <property type="project" value="UniProtKB-UniRule"/>
</dbReference>
<evidence type="ECO:0000256" key="13">
    <source>
        <dbReference type="ARBA" id="ARBA00023211"/>
    </source>
</evidence>
<evidence type="ECO:0000256" key="6">
    <source>
        <dbReference type="ARBA" id="ARBA00012180"/>
    </source>
</evidence>
<evidence type="ECO:0000256" key="1">
    <source>
        <dbReference type="ARBA" id="ARBA00000077"/>
    </source>
</evidence>
<dbReference type="PANTHER" id="PTHR10954">
    <property type="entry name" value="RIBONUCLEASE H2 SUBUNIT A"/>
    <property type="match status" value="1"/>
</dbReference>